<protein>
    <submittedName>
        <fullName evidence="2">Uncharacterized protein</fullName>
    </submittedName>
</protein>
<feature type="transmembrane region" description="Helical" evidence="1">
    <location>
        <begin position="78"/>
        <end position="100"/>
    </location>
</feature>
<feature type="transmembrane region" description="Helical" evidence="1">
    <location>
        <begin position="26"/>
        <end position="52"/>
    </location>
</feature>
<proteinExistence type="predicted"/>
<keyword evidence="1" id="KW-0472">Membrane</keyword>
<dbReference type="AlphaFoldDB" id="A0A0L8H4E6"/>
<gene>
    <name evidence="2" type="ORF">OCBIM_22023429mg</name>
</gene>
<dbReference type="EMBL" id="KQ419409">
    <property type="protein sequence ID" value="KOF83635.1"/>
    <property type="molecule type" value="Genomic_DNA"/>
</dbReference>
<accession>A0A0L8H4E6</accession>
<name>A0A0L8H4E6_OCTBM</name>
<sequence length="101" mass="11804">MTKCSSFLVIKVNAIVPNYFLSAHTFVNIIIIIIIIINFSNAVAFISTQWYISFKKNSSKITWTLARNIKVRLKQNPIFHFIYAFNFCFPTSFINTKLYIK</sequence>
<keyword evidence="1" id="KW-1133">Transmembrane helix</keyword>
<evidence type="ECO:0000256" key="1">
    <source>
        <dbReference type="SAM" id="Phobius"/>
    </source>
</evidence>
<reference evidence="2" key="1">
    <citation type="submission" date="2015-07" db="EMBL/GenBank/DDBJ databases">
        <title>MeaNS - Measles Nucleotide Surveillance Program.</title>
        <authorList>
            <person name="Tran T."/>
            <person name="Druce J."/>
        </authorList>
    </citation>
    <scope>NUCLEOTIDE SEQUENCE</scope>
    <source>
        <strain evidence="2">UCB-OBI-ISO-001</strain>
        <tissue evidence="2">Gonad</tissue>
    </source>
</reference>
<organism evidence="2">
    <name type="scientific">Octopus bimaculoides</name>
    <name type="common">California two-spotted octopus</name>
    <dbReference type="NCBI Taxonomy" id="37653"/>
    <lineage>
        <taxon>Eukaryota</taxon>
        <taxon>Metazoa</taxon>
        <taxon>Spiralia</taxon>
        <taxon>Lophotrochozoa</taxon>
        <taxon>Mollusca</taxon>
        <taxon>Cephalopoda</taxon>
        <taxon>Coleoidea</taxon>
        <taxon>Octopodiformes</taxon>
        <taxon>Octopoda</taxon>
        <taxon>Incirrata</taxon>
        <taxon>Octopodidae</taxon>
        <taxon>Octopus</taxon>
    </lineage>
</organism>
<keyword evidence="1" id="KW-0812">Transmembrane</keyword>
<evidence type="ECO:0000313" key="2">
    <source>
        <dbReference type="EMBL" id="KOF83635.1"/>
    </source>
</evidence>